<comment type="caution">
    <text evidence="2">The sequence shown here is derived from an EMBL/GenBank/DDBJ whole genome shotgun (WGS) entry which is preliminary data.</text>
</comment>
<dbReference type="Proteomes" id="UP000003879">
    <property type="component" value="Unassembled WGS sequence"/>
</dbReference>
<proteinExistence type="predicted"/>
<dbReference type="InterPro" id="IPR046679">
    <property type="entry name" value="DUF6549"/>
</dbReference>
<dbReference type="AlphaFoldDB" id="A0A0E2APK8"/>
<organism evidence="2 3">
    <name type="scientific">Bacteroides fragilis CL07T12C05</name>
    <dbReference type="NCBI Taxonomy" id="997883"/>
    <lineage>
        <taxon>Bacteria</taxon>
        <taxon>Pseudomonadati</taxon>
        <taxon>Bacteroidota</taxon>
        <taxon>Bacteroidia</taxon>
        <taxon>Bacteroidales</taxon>
        <taxon>Bacteroidaceae</taxon>
        <taxon>Bacteroides</taxon>
    </lineage>
</organism>
<reference evidence="2 3" key="1">
    <citation type="submission" date="2012-02" db="EMBL/GenBank/DDBJ databases">
        <title>The Genome Sequence of Bacteroides fragilis CL07T12C05.</title>
        <authorList>
            <consortium name="The Broad Institute Genome Sequencing Platform"/>
            <person name="Earl A."/>
            <person name="Ward D."/>
            <person name="Feldgarden M."/>
            <person name="Gevers D."/>
            <person name="Zitomersky N.L."/>
            <person name="Coyne M.J."/>
            <person name="Comstock L.E."/>
            <person name="Young S.K."/>
            <person name="Zeng Q."/>
            <person name="Gargeya S."/>
            <person name="Fitzgerald M."/>
            <person name="Haas B."/>
            <person name="Abouelleil A."/>
            <person name="Alvarado L."/>
            <person name="Arachchi H.M."/>
            <person name="Berlin A."/>
            <person name="Chapman S.B."/>
            <person name="Gearin G."/>
            <person name="Goldberg J."/>
            <person name="Griggs A."/>
            <person name="Gujja S."/>
            <person name="Hansen M."/>
            <person name="Heiman D."/>
            <person name="Howarth C."/>
            <person name="Larimer J."/>
            <person name="Lui A."/>
            <person name="MacDonald P.J.P."/>
            <person name="McCowen C."/>
            <person name="Montmayeur A."/>
            <person name="Murphy C."/>
            <person name="Neiman D."/>
            <person name="Pearson M."/>
            <person name="Priest M."/>
            <person name="Roberts A."/>
            <person name="Saif S."/>
            <person name="Shea T."/>
            <person name="Sisk P."/>
            <person name="Stolte C."/>
            <person name="Sykes S."/>
            <person name="Wortman J."/>
            <person name="Nusbaum C."/>
            <person name="Birren B."/>
        </authorList>
    </citation>
    <scope>NUCLEOTIDE SEQUENCE [LARGE SCALE GENOMIC DNA]</scope>
    <source>
        <strain evidence="2 3">CL07T12C05</strain>
    </source>
</reference>
<evidence type="ECO:0000313" key="2">
    <source>
        <dbReference type="EMBL" id="EIY96252.1"/>
    </source>
</evidence>
<gene>
    <name evidence="2" type="ORF">HMPREF1056_02140</name>
</gene>
<protein>
    <submittedName>
        <fullName evidence="2">Uncharacterized protein</fullName>
    </submittedName>
</protein>
<keyword evidence="1" id="KW-0472">Membrane</keyword>
<evidence type="ECO:0000313" key="3">
    <source>
        <dbReference type="Proteomes" id="UP000003879"/>
    </source>
</evidence>
<dbReference type="HOGENOM" id="CLU_098278_0_0_10"/>
<keyword evidence="1" id="KW-1133">Transmembrane helix</keyword>
<dbReference type="EMBL" id="AGXN01000012">
    <property type="protein sequence ID" value="EIY96252.1"/>
    <property type="molecule type" value="Genomic_DNA"/>
</dbReference>
<dbReference type="PATRIC" id="fig|997883.3.peg.2236"/>
<accession>A0A0E2APK8</accession>
<sequence>MIMRLKIGIGVIFVLLLAATFLMYRLWQEEKKESARLSDNMKSLCTGLEEYKIRDSLNVVENHVLRLNIEELKELRSADAKLIKELNLRPKEVEYITTTKVVTKDSIVFVLKDSCFNYSDKWVDFYANIPDSTFTYEVRDSLSSAISRIYKHRFLWWRWGTKGYKQTIVNHNPRSKIVYNEIVKVEH</sequence>
<name>A0A0E2APK8_BACFG</name>
<evidence type="ECO:0000256" key="1">
    <source>
        <dbReference type="SAM" id="Phobius"/>
    </source>
</evidence>
<feature type="transmembrane region" description="Helical" evidence="1">
    <location>
        <begin position="7"/>
        <end position="27"/>
    </location>
</feature>
<keyword evidence="1" id="KW-0812">Transmembrane</keyword>
<dbReference type="Pfam" id="PF20186">
    <property type="entry name" value="DUF6549"/>
    <property type="match status" value="1"/>
</dbReference>
<dbReference type="RefSeq" id="WP_005794364.1">
    <property type="nucleotide sequence ID" value="NZ_JH724215.1"/>
</dbReference>